<dbReference type="EMBL" id="JAPEIS010000002">
    <property type="protein sequence ID" value="KAJ8069137.1"/>
    <property type="molecule type" value="Genomic_DNA"/>
</dbReference>
<comment type="caution">
    <text evidence="1">The sequence shown here is derived from an EMBL/GenBank/DDBJ whole genome shotgun (WGS) entry which is preliminary data.</text>
</comment>
<dbReference type="Proteomes" id="UP001152300">
    <property type="component" value="Unassembled WGS sequence"/>
</dbReference>
<proteinExistence type="predicted"/>
<protein>
    <submittedName>
        <fullName evidence="1">Uncharacterized protein</fullName>
    </submittedName>
</protein>
<name>A0A9X0DPH4_9HELO</name>
<dbReference type="OrthoDB" id="3437109at2759"/>
<gene>
    <name evidence="1" type="ORF">OCU04_002811</name>
</gene>
<dbReference type="PANTHER" id="PTHR37535">
    <property type="entry name" value="FLUG DOMAIN PROTEIN"/>
    <property type="match status" value="1"/>
</dbReference>
<dbReference type="AlphaFoldDB" id="A0A9X0DPH4"/>
<organism evidence="1 2">
    <name type="scientific">Sclerotinia nivalis</name>
    <dbReference type="NCBI Taxonomy" id="352851"/>
    <lineage>
        <taxon>Eukaryota</taxon>
        <taxon>Fungi</taxon>
        <taxon>Dikarya</taxon>
        <taxon>Ascomycota</taxon>
        <taxon>Pezizomycotina</taxon>
        <taxon>Leotiomycetes</taxon>
        <taxon>Helotiales</taxon>
        <taxon>Sclerotiniaceae</taxon>
        <taxon>Sclerotinia</taxon>
    </lineage>
</organism>
<accession>A0A9X0DPH4</accession>
<sequence length="141" mass="16465">MSANSRRRILQPLDKAAARAQEEKLEDAWYPPPIVVPTAANYTRLERRWREFHTYIESDSDSCLQLNKIVLSKGRLKLFIEWLFNTSMSVLNESITTRSLKNSWASFRSIYQKKTSNKIPDQIAQEVLAVNYIVQLLIIMF</sequence>
<dbReference type="PANTHER" id="PTHR37535:SF3">
    <property type="entry name" value="FLUG DOMAIN-CONTAINING PROTEIN"/>
    <property type="match status" value="1"/>
</dbReference>
<keyword evidence="2" id="KW-1185">Reference proteome</keyword>
<reference evidence="1" key="1">
    <citation type="submission" date="2022-11" db="EMBL/GenBank/DDBJ databases">
        <title>Genome Resource of Sclerotinia nivalis Strain SnTB1, a Plant Pathogen Isolated from American Ginseng.</title>
        <authorList>
            <person name="Fan S."/>
        </authorList>
    </citation>
    <scope>NUCLEOTIDE SEQUENCE</scope>
    <source>
        <strain evidence="1">SnTB1</strain>
    </source>
</reference>
<evidence type="ECO:0000313" key="1">
    <source>
        <dbReference type="EMBL" id="KAJ8069137.1"/>
    </source>
</evidence>
<evidence type="ECO:0000313" key="2">
    <source>
        <dbReference type="Proteomes" id="UP001152300"/>
    </source>
</evidence>